<dbReference type="Proteomes" id="UP001595974">
    <property type="component" value="Unassembled WGS sequence"/>
</dbReference>
<feature type="chain" id="PRO_5045260176" evidence="1">
    <location>
        <begin position="26"/>
        <end position="190"/>
    </location>
</feature>
<evidence type="ECO:0000256" key="1">
    <source>
        <dbReference type="SAM" id="SignalP"/>
    </source>
</evidence>
<protein>
    <submittedName>
        <fullName evidence="3">YceI family protein</fullName>
    </submittedName>
</protein>
<evidence type="ECO:0000313" key="3">
    <source>
        <dbReference type="EMBL" id="MFC5768399.1"/>
    </source>
</evidence>
<reference evidence="4" key="1">
    <citation type="journal article" date="2019" name="Int. J. Syst. Evol. Microbiol.">
        <title>The Global Catalogue of Microorganisms (GCM) 10K type strain sequencing project: providing services to taxonomists for standard genome sequencing and annotation.</title>
        <authorList>
            <consortium name="The Broad Institute Genomics Platform"/>
            <consortium name="The Broad Institute Genome Sequencing Center for Infectious Disease"/>
            <person name="Wu L."/>
            <person name="Ma J."/>
        </authorList>
    </citation>
    <scope>NUCLEOTIDE SEQUENCE [LARGE SCALE GENOMIC DNA]</scope>
    <source>
        <strain evidence="4">SHR3</strain>
    </source>
</reference>
<evidence type="ECO:0000313" key="4">
    <source>
        <dbReference type="Proteomes" id="UP001595974"/>
    </source>
</evidence>
<dbReference type="SUPFAM" id="SSF101874">
    <property type="entry name" value="YceI-like"/>
    <property type="match status" value="1"/>
</dbReference>
<dbReference type="Pfam" id="PF04264">
    <property type="entry name" value="YceI"/>
    <property type="match status" value="1"/>
</dbReference>
<dbReference type="InterPro" id="IPR007372">
    <property type="entry name" value="Lipid/polyisoprenoid-bd_YceI"/>
</dbReference>
<dbReference type="PANTHER" id="PTHR34406">
    <property type="entry name" value="PROTEIN YCEI"/>
    <property type="match status" value="1"/>
</dbReference>
<proteinExistence type="predicted"/>
<feature type="domain" description="Lipid/polyisoprenoid-binding YceI-like" evidence="2">
    <location>
        <begin position="27"/>
        <end position="188"/>
    </location>
</feature>
<name>A0ABW1AML0_9RHOO</name>
<keyword evidence="4" id="KW-1185">Reference proteome</keyword>
<dbReference type="SMART" id="SM00867">
    <property type="entry name" value="YceI"/>
    <property type="match status" value="1"/>
</dbReference>
<dbReference type="InterPro" id="IPR036761">
    <property type="entry name" value="TTHA0802/YceI-like_sf"/>
</dbReference>
<dbReference type="Gene3D" id="2.40.128.110">
    <property type="entry name" value="Lipid/polyisoprenoid-binding, YceI-like"/>
    <property type="match status" value="1"/>
</dbReference>
<comment type="caution">
    <text evidence="3">The sequence shown here is derived from an EMBL/GenBank/DDBJ whole genome shotgun (WGS) entry which is preliminary data.</text>
</comment>
<sequence>MKQSTRLAFALAAALGATLPPAALAVEYNQVQAGKSSIAFGYKQMGVAMDGRFRKFTSQLSFDPAQPANAKAAIEVDLASVDTGGAESDGEVAGKEWFNTKAFPTARFESGTVKALGGNRYEVAGKLTIKGKTRDVVVPATFTPQGNTGTFDGSFTIRRGDFTVGEGAWSAFDIVANDVQIKFRIAASGK</sequence>
<evidence type="ECO:0000259" key="2">
    <source>
        <dbReference type="SMART" id="SM00867"/>
    </source>
</evidence>
<keyword evidence="1" id="KW-0732">Signal</keyword>
<feature type="signal peptide" evidence="1">
    <location>
        <begin position="1"/>
        <end position="25"/>
    </location>
</feature>
<dbReference type="EMBL" id="JBHSOG010000010">
    <property type="protein sequence ID" value="MFC5768399.1"/>
    <property type="molecule type" value="Genomic_DNA"/>
</dbReference>
<accession>A0ABW1AML0</accession>
<gene>
    <name evidence="3" type="ORF">ACFPTN_03345</name>
</gene>
<organism evidence="3 4">
    <name type="scientific">Thauera sinica</name>
    <dbReference type="NCBI Taxonomy" id="2665146"/>
    <lineage>
        <taxon>Bacteria</taxon>
        <taxon>Pseudomonadati</taxon>
        <taxon>Pseudomonadota</taxon>
        <taxon>Betaproteobacteria</taxon>
        <taxon>Rhodocyclales</taxon>
        <taxon>Zoogloeaceae</taxon>
        <taxon>Thauera</taxon>
    </lineage>
</organism>
<dbReference type="PANTHER" id="PTHR34406:SF1">
    <property type="entry name" value="PROTEIN YCEI"/>
    <property type="match status" value="1"/>
</dbReference>
<dbReference type="RefSeq" id="WP_096452511.1">
    <property type="nucleotide sequence ID" value="NZ_JBHSOG010000010.1"/>
</dbReference>